<dbReference type="Gene3D" id="1.20.5.110">
    <property type="match status" value="1"/>
</dbReference>
<evidence type="ECO:0000313" key="4">
    <source>
        <dbReference type="Proteomes" id="UP000481153"/>
    </source>
</evidence>
<dbReference type="VEuPathDB" id="FungiDB:AeMF1_017107"/>
<dbReference type="PROSITE" id="PS50192">
    <property type="entry name" value="T_SNARE"/>
    <property type="match status" value="1"/>
</dbReference>
<reference evidence="3 4" key="1">
    <citation type="submission" date="2019-07" db="EMBL/GenBank/DDBJ databases">
        <title>Genomics analysis of Aphanomyces spp. identifies a new class of oomycete effector associated with host adaptation.</title>
        <authorList>
            <person name="Gaulin E."/>
        </authorList>
    </citation>
    <scope>NUCLEOTIDE SEQUENCE [LARGE SCALE GENOMIC DNA]</scope>
    <source>
        <strain evidence="3 4">ATCC 201684</strain>
    </source>
</reference>
<feature type="domain" description="T-SNARE coiled-coil homology" evidence="2">
    <location>
        <begin position="31"/>
        <end position="93"/>
    </location>
</feature>
<dbReference type="EMBL" id="VJMJ01000054">
    <property type="protein sequence ID" value="KAF0740174.1"/>
    <property type="molecule type" value="Genomic_DNA"/>
</dbReference>
<feature type="transmembrane region" description="Helical" evidence="1">
    <location>
        <begin position="101"/>
        <end position="121"/>
    </location>
</feature>
<keyword evidence="1" id="KW-0472">Membrane</keyword>
<protein>
    <recommendedName>
        <fullName evidence="2">t-SNARE coiled-coil homology domain-containing protein</fullName>
    </recommendedName>
</protein>
<gene>
    <name evidence="3" type="ORF">Ae201684_004407</name>
</gene>
<dbReference type="CDD" id="cd15841">
    <property type="entry name" value="SNARE_Qc"/>
    <property type="match status" value="1"/>
</dbReference>
<comment type="caution">
    <text evidence="3">The sequence shown here is derived from an EMBL/GenBank/DDBJ whole genome shotgun (WGS) entry which is preliminary data.</text>
</comment>
<keyword evidence="1" id="KW-0812">Transmembrane</keyword>
<organism evidence="3 4">
    <name type="scientific">Aphanomyces euteiches</name>
    <dbReference type="NCBI Taxonomy" id="100861"/>
    <lineage>
        <taxon>Eukaryota</taxon>
        <taxon>Sar</taxon>
        <taxon>Stramenopiles</taxon>
        <taxon>Oomycota</taxon>
        <taxon>Saprolegniomycetes</taxon>
        <taxon>Saprolegniales</taxon>
        <taxon>Verrucalvaceae</taxon>
        <taxon>Aphanomyces</taxon>
    </lineage>
</organism>
<name>A0A6G0XJ48_9STRA</name>
<keyword evidence="1" id="KW-1133">Transmembrane helix</keyword>
<dbReference type="InterPro" id="IPR000727">
    <property type="entry name" value="T_SNARE_dom"/>
</dbReference>
<proteinExistence type="predicted"/>
<evidence type="ECO:0000313" key="3">
    <source>
        <dbReference type="EMBL" id="KAF0740174.1"/>
    </source>
</evidence>
<accession>A0A6G0XJ48</accession>
<dbReference type="AlphaFoldDB" id="A0A6G0XJ48"/>
<dbReference type="SUPFAM" id="SSF58038">
    <property type="entry name" value="SNARE fusion complex"/>
    <property type="match status" value="1"/>
</dbReference>
<evidence type="ECO:0000256" key="1">
    <source>
        <dbReference type="SAM" id="Phobius"/>
    </source>
</evidence>
<keyword evidence="4" id="KW-1185">Reference proteome</keyword>
<sequence>MKSENKWGLEDVDEAAYKAAASPRHAALTIEEQQQQHEGALDEILAGAKRIKNHAGGMNAEVVAQNQLIDNIAQNTTQAAEEVQRQAQAAAAVNKKRKQLCAYYIVIAILVVALALILWLVP</sequence>
<evidence type="ECO:0000259" key="2">
    <source>
        <dbReference type="PROSITE" id="PS50192"/>
    </source>
</evidence>
<dbReference type="Proteomes" id="UP000481153">
    <property type="component" value="Unassembled WGS sequence"/>
</dbReference>